<feature type="domain" description="Spore protein YkvP/CgeB glycosyl transferase-like" evidence="1">
    <location>
        <begin position="221"/>
        <end position="327"/>
    </location>
</feature>
<dbReference type="Pfam" id="PF13524">
    <property type="entry name" value="Glyco_trans_1_2"/>
    <property type="match status" value="1"/>
</dbReference>
<dbReference type="KEGG" id="vg:80518582"/>
<dbReference type="InterPro" id="IPR055259">
    <property type="entry name" value="YkvP/CgeB_Glyco_trans-like"/>
</dbReference>
<reference evidence="2" key="2">
    <citation type="journal article" date="2018" name="Nat. Commun.">
        <title>Tailed giant Tupanvirus possesses the most complete translational apparatus of the known virosphere.</title>
        <authorList>
            <person name="Abrahao J."/>
            <person name="Silva L."/>
            <person name="Silva L.S."/>
            <person name="Khalil J.Y.B."/>
            <person name="Rodrigues R."/>
            <person name="Arantes T."/>
            <person name="Assis F."/>
            <person name="Boratto P."/>
            <person name="Andrade M."/>
            <person name="Kroon E.G."/>
            <person name="Ribeiro B."/>
            <person name="Bergier I."/>
            <person name="Seligmann H."/>
            <person name="Ghigo E."/>
            <person name="Colson P."/>
            <person name="Levasseur A."/>
            <person name="Kroemer G."/>
            <person name="Raoult D."/>
            <person name="La Scola B."/>
        </authorList>
    </citation>
    <scope>NUCLEOTIDE SEQUENCE [LARGE SCALE GENOMIC DNA]</scope>
    <source>
        <strain evidence="2">Soda lake</strain>
    </source>
</reference>
<name>A0A6N1NUT0_9VIRU</name>
<evidence type="ECO:0000313" key="2">
    <source>
        <dbReference type="EMBL" id="QKU35163.1"/>
    </source>
</evidence>
<accession>A0A6N1NUT0</accession>
<dbReference type="Gene3D" id="3.40.50.2000">
    <property type="entry name" value="Glycogen Phosphorylase B"/>
    <property type="match status" value="1"/>
</dbReference>
<dbReference type="EMBL" id="KY523104">
    <property type="protein sequence ID" value="QKU35163.1"/>
    <property type="molecule type" value="Genomic_DNA"/>
</dbReference>
<dbReference type="RefSeq" id="YP_010781818.1">
    <property type="nucleotide sequence ID" value="NC_075039.1"/>
</dbReference>
<organism evidence="2">
    <name type="scientific">Tupanvirus soda lake</name>
    <dbReference type="NCBI Taxonomy" id="2126985"/>
    <lineage>
        <taxon>Viruses</taxon>
        <taxon>Varidnaviria</taxon>
        <taxon>Bamfordvirae</taxon>
        <taxon>Nucleocytoviricota</taxon>
        <taxon>Megaviricetes</taxon>
        <taxon>Imitervirales</taxon>
        <taxon>Mimiviridae</taxon>
        <taxon>Megamimivirinae</taxon>
        <taxon>Tupanvirus</taxon>
        <taxon>Tupanvirus salinum</taxon>
    </lineage>
</organism>
<proteinExistence type="predicted"/>
<sequence length="341" mass="39541">MKRYAYVYSIEQCNNKKNNILSIQATIKKYVETYFDSIDITTLTKEIAASYDVICVDHFAIKENLVSKDNILKYLNILKHCKNVCLLTRDLHEWTFSNDSSLLKEFSSPSELKIIYRPKNEIGLGYQNLRNIMNNYNIKYIVSLYDCDELVKIVNYVKCKSYVLSLHVDTNIYKNLGLNRDIDVLIYGADLYKVYPLRNKIKKVVREMKIKYHIIEPSPAYNPNTCNEGLANLLNRSWLTVCTASVFDYLVLKYFEASACGSVVIGNMPTQGKNIWENNYIDIPNDASDDQIKNIITNALSNKKMLEKIGNHMSRKIANEYNYETYALKLKNICENIIKNQ</sequence>
<reference evidence="2" key="1">
    <citation type="submission" date="2017-01" db="EMBL/GenBank/DDBJ databases">
        <authorList>
            <person name="Assis F.L."/>
            <person name="Abrahao J.S."/>
            <person name="Silva L."/>
            <person name="Khalil J.B."/>
            <person name="Rodrigues R."/>
            <person name="Silva L.S."/>
            <person name="Arantes T."/>
            <person name="Boratto P."/>
            <person name="Andrade M."/>
            <person name="Kroon E.G."/>
            <person name="Ribeiro B."/>
            <person name="Bergier I."/>
            <person name="Seligmann H."/>
            <person name="Ghigo E."/>
            <person name="Colson P."/>
            <person name="Levasseur A."/>
            <person name="Raoult D."/>
            <person name="Scola B.L."/>
        </authorList>
    </citation>
    <scope>NUCLEOTIDE SEQUENCE</scope>
    <source>
        <strain evidence="2">Soda lake</strain>
    </source>
</reference>
<protein>
    <recommendedName>
        <fullName evidence="1">Spore protein YkvP/CgeB glycosyl transferase-like domain-containing protein</fullName>
    </recommendedName>
</protein>
<dbReference type="GeneID" id="80518582"/>
<dbReference type="SUPFAM" id="SSF53756">
    <property type="entry name" value="UDP-Glycosyltransferase/glycogen phosphorylase"/>
    <property type="match status" value="1"/>
</dbReference>
<evidence type="ECO:0000259" key="1">
    <source>
        <dbReference type="Pfam" id="PF13524"/>
    </source>
</evidence>